<dbReference type="InterPro" id="IPR013096">
    <property type="entry name" value="Cupin_2"/>
</dbReference>
<keyword evidence="3" id="KW-1185">Reference proteome</keyword>
<organism evidence="2 3">
    <name type="scientific">Chamaesiphon polymorphus CCALA 037</name>
    <dbReference type="NCBI Taxonomy" id="2107692"/>
    <lineage>
        <taxon>Bacteria</taxon>
        <taxon>Bacillati</taxon>
        <taxon>Cyanobacteriota</taxon>
        <taxon>Cyanophyceae</taxon>
        <taxon>Gomontiellales</taxon>
        <taxon>Chamaesiphonaceae</taxon>
        <taxon>Chamaesiphon</taxon>
    </lineage>
</organism>
<feature type="domain" description="Cupin type-2" evidence="1">
    <location>
        <begin position="45"/>
        <end position="102"/>
    </location>
</feature>
<dbReference type="Proteomes" id="UP000238937">
    <property type="component" value="Unassembled WGS sequence"/>
</dbReference>
<dbReference type="RefSeq" id="WP_106310107.1">
    <property type="nucleotide sequence ID" value="NZ_PVWO01000385.1"/>
</dbReference>
<dbReference type="CDD" id="cd02230">
    <property type="entry name" value="cupin_HP0902-like"/>
    <property type="match status" value="1"/>
</dbReference>
<dbReference type="InterPro" id="IPR011051">
    <property type="entry name" value="RmlC_Cupin_sf"/>
</dbReference>
<dbReference type="Gene3D" id="2.60.120.10">
    <property type="entry name" value="Jelly Rolls"/>
    <property type="match status" value="1"/>
</dbReference>
<dbReference type="PANTHER" id="PTHR37694">
    <property type="entry name" value="SLR8022 PROTEIN"/>
    <property type="match status" value="1"/>
</dbReference>
<sequence length="110" mass="11954">MKNITESSDRSFTTTLSDLIEYPASGIFRKTLLKDNNVEYNLLCLVAGKELNEHTASRNAVITVVEGSGNLNLAGKDIALVPGVFIFMPARTPHAVQARSNLAFMLALSE</sequence>
<protein>
    <submittedName>
        <fullName evidence="2">Cupin domain-containing protein</fullName>
    </submittedName>
</protein>
<proteinExistence type="predicted"/>
<name>A0A2T1G0Q2_9CYAN</name>
<reference evidence="2 3" key="1">
    <citation type="submission" date="2018-03" db="EMBL/GenBank/DDBJ databases">
        <title>The ancient ancestry and fast evolution of plastids.</title>
        <authorList>
            <person name="Moore K.R."/>
            <person name="Magnabosco C."/>
            <person name="Momper L."/>
            <person name="Gold D.A."/>
            <person name="Bosak T."/>
            <person name="Fournier G.P."/>
        </authorList>
    </citation>
    <scope>NUCLEOTIDE SEQUENCE [LARGE SCALE GENOMIC DNA]</scope>
    <source>
        <strain evidence="2 3">CCALA 037</strain>
    </source>
</reference>
<evidence type="ECO:0000259" key="1">
    <source>
        <dbReference type="Pfam" id="PF07883"/>
    </source>
</evidence>
<dbReference type="InterPro" id="IPR014710">
    <property type="entry name" value="RmlC-like_jellyroll"/>
</dbReference>
<dbReference type="PANTHER" id="PTHR37694:SF1">
    <property type="entry name" value="SLR8022 PROTEIN"/>
    <property type="match status" value="1"/>
</dbReference>
<dbReference type="SUPFAM" id="SSF51182">
    <property type="entry name" value="RmlC-like cupins"/>
    <property type="match status" value="1"/>
</dbReference>
<dbReference type="AlphaFoldDB" id="A0A2T1G0Q2"/>
<comment type="caution">
    <text evidence="2">The sequence shown here is derived from an EMBL/GenBank/DDBJ whole genome shotgun (WGS) entry which is preliminary data.</text>
</comment>
<accession>A0A2T1G0Q2</accession>
<dbReference type="Pfam" id="PF07883">
    <property type="entry name" value="Cupin_2"/>
    <property type="match status" value="1"/>
</dbReference>
<evidence type="ECO:0000313" key="3">
    <source>
        <dbReference type="Proteomes" id="UP000238937"/>
    </source>
</evidence>
<evidence type="ECO:0000313" key="2">
    <source>
        <dbReference type="EMBL" id="PSB50746.1"/>
    </source>
</evidence>
<gene>
    <name evidence="2" type="ORF">C7B77_22405</name>
</gene>
<dbReference type="EMBL" id="PVWO01000385">
    <property type="protein sequence ID" value="PSB50746.1"/>
    <property type="molecule type" value="Genomic_DNA"/>
</dbReference>
<dbReference type="OrthoDB" id="510157at2"/>